<dbReference type="PANTHER" id="PTHR30203:SF24">
    <property type="entry name" value="BLR4935 PROTEIN"/>
    <property type="match status" value="1"/>
</dbReference>
<dbReference type="Gene3D" id="1.20.1600.10">
    <property type="entry name" value="Outer membrane efflux proteins (OEP)"/>
    <property type="match status" value="1"/>
</dbReference>
<dbReference type="EMBL" id="LVJS01000133">
    <property type="protein sequence ID" value="KZC22109.1"/>
    <property type="molecule type" value="Genomic_DNA"/>
</dbReference>
<protein>
    <recommendedName>
        <fullName evidence="4">Cation transporter</fullName>
    </recommendedName>
</protein>
<dbReference type="PANTHER" id="PTHR30203">
    <property type="entry name" value="OUTER MEMBRANE CATION EFFLUX PROTEIN"/>
    <property type="match status" value="1"/>
</dbReference>
<dbReference type="GO" id="GO:0015562">
    <property type="term" value="F:efflux transmembrane transporter activity"/>
    <property type="evidence" value="ECO:0007669"/>
    <property type="project" value="InterPro"/>
</dbReference>
<comment type="similarity">
    <text evidence="1">Belongs to the outer membrane factor (OMF) (TC 1.B.17) family.</text>
</comment>
<evidence type="ECO:0000313" key="3">
    <source>
        <dbReference type="Proteomes" id="UP000076131"/>
    </source>
</evidence>
<evidence type="ECO:0000313" key="2">
    <source>
        <dbReference type="EMBL" id="KZC22109.1"/>
    </source>
</evidence>
<comment type="caution">
    <text evidence="2">The sequence shown here is derived from an EMBL/GenBank/DDBJ whole genome shotgun (WGS) entry which is preliminary data.</text>
</comment>
<dbReference type="STRING" id="416169.RHOFW104T7_02260"/>
<dbReference type="eggNOG" id="COG1538">
    <property type="taxonomic scope" value="Bacteria"/>
</dbReference>
<sequence>MAGEALSLPQAVARALAHNPAIRAGDRSVVAAERQADLAGLAPPWVVGAEVENVAGSGSLAGVQAAETTLRLGRVLERGGKRDARVAAGTIDIERSRNALEQIRLELATEAARRFVEVLADQARTTVAAQDLALAHELTATVRRWVQAGRSPESDLDLMQIAEARADIEVEHASHELASARVSLAALWHAAEPDFDAVAGNLFELPAVPSYAALISRLPDNPALRGLALDAHAARARERVAAASARPDVTWHVGVRRLSTFNDTALIAGVSLPLGSAGRSALSVAQSEAETEAADARAQAQQMDVRQRLFSAYQELVHARTAFEAHRDRMIPKAEAALALIRKGFEAGRFSFVALSQAQRTLLELRNAQIDAAVRYHILLTDIERMTVSAGVSSP</sequence>
<dbReference type="InterPro" id="IPR010131">
    <property type="entry name" value="MdtP/NodT-like"/>
</dbReference>
<dbReference type="Pfam" id="PF02321">
    <property type="entry name" value="OEP"/>
    <property type="match status" value="2"/>
</dbReference>
<accession>A0A154QD09</accession>
<proteinExistence type="inferred from homology"/>
<reference evidence="2 3" key="1">
    <citation type="journal article" date="2016" name="MBio">
        <title>Lateral Gene Transfer in a Heavy Metal-Contaminated-Groundwater Microbial Community.</title>
        <authorList>
            <person name="Hemme C.L."/>
            <person name="Green S.J."/>
            <person name="Rishishwar L."/>
            <person name="Prakash O."/>
            <person name="Pettenato A."/>
            <person name="Chakraborty R."/>
            <person name="Deutschbauer A.M."/>
            <person name="Van Nostrand J.D."/>
            <person name="Wu L."/>
            <person name="He Z."/>
            <person name="Jordan I.K."/>
            <person name="Hazen T.C."/>
            <person name="Arkin A.P."/>
            <person name="Kostka J.E."/>
            <person name="Zhou J."/>
        </authorList>
    </citation>
    <scope>NUCLEOTIDE SEQUENCE [LARGE SCALE GENOMIC DNA]</scope>
    <source>
        <strain evidence="2 3">FW104-T7</strain>
    </source>
</reference>
<dbReference type="AlphaFoldDB" id="A0A154QD09"/>
<evidence type="ECO:0008006" key="4">
    <source>
        <dbReference type="Google" id="ProtNLM"/>
    </source>
</evidence>
<organism evidence="2 3">
    <name type="scientific">Rhodanobacter thiooxydans</name>
    <dbReference type="NCBI Taxonomy" id="416169"/>
    <lineage>
        <taxon>Bacteria</taxon>
        <taxon>Pseudomonadati</taxon>
        <taxon>Pseudomonadota</taxon>
        <taxon>Gammaproteobacteria</taxon>
        <taxon>Lysobacterales</taxon>
        <taxon>Rhodanobacteraceae</taxon>
        <taxon>Rhodanobacter</taxon>
    </lineage>
</organism>
<dbReference type="InterPro" id="IPR003423">
    <property type="entry name" value="OMP_efflux"/>
</dbReference>
<name>A0A154QD09_9GAMM</name>
<evidence type="ECO:0000256" key="1">
    <source>
        <dbReference type="ARBA" id="ARBA00007613"/>
    </source>
</evidence>
<dbReference type="Proteomes" id="UP000076131">
    <property type="component" value="Unassembled WGS sequence"/>
</dbReference>
<keyword evidence="3" id="KW-1185">Reference proteome</keyword>
<dbReference type="SUPFAM" id="SSF56954">
    <property type="entry name" value="Outer membrane efflux proteins (OEP)"/>
    <property type="match status" value="1"/>
</dbReference>
<gene>
    <name evidence="2" type="ORF">RHOFW104T7_02260</name>
</gene>